<comment type="caution">
    <text evidence="2">The sequence shown here is derived from an EMBL/GenBank/DDBJ whole genome shotgun (WGS) entry which is preliminary data.</text>
</comment>
<proteinExistence type="predicted"/>
<protein>
    <submittedName>
        <fullName evidence="2">Uncharacterized protein</fullName>
    </submittedName>
</protein>
<gene>
    <name evidence="2" type="ORF">E2C01_074631</name>
</gene>
<evidence type="ECO:0000313" key="2">
    <source>
        <dbReference type="EMBL" id="MPC80066.1"/>
    </source>
</evidence>
<evidence type="ECO:0000256" key="1">
    <source>
        <dbReference type="SAM" id="MobiDB-lite"/>
    </source>
</evidence>
<feature type="region of interest" description="Disordered" evidence="1">
    <location>
        <begin position="20"/>
        <end position="39"/>
    </location>
</feature>
<organism evidence="2 3">
    <name type="scientific">Portunus trituberculatus</name>
    <name type="common">Swimming crab</name>
    <name type="synonym">Neptunus trituberculatus</name>
    <dbReference type="NCBI Taxonomy" id="210409"/>
    <lineage>
        <taxon>Eukaryota</taxon>
        <taxon>Metazoa</taxon>
        <taxon>Ecdysozoa</taxon>
        <taxon>Arthropoda</taxon>
        <taxon>Crustacea</taxon>
        <taxon>Multicrustacea</taxon>
        <taxon>Malacostraca</taxon>
        <taxon>Eumalacostraca</taxon>
        <taxon>Eucarida</taxon>
        <taxon>Decapoda</taxon>
        <taxon>Pleocyemata</taxon>
        <taxon>Brachyura</taxon>
        <taxon>Eubrachyura</taxon>
        <taxon>Portunoidea</taxon>
        <taxon>Portunidae</taxon>
        <taxon>Portuninae</taxon>
        <taxon>Portunus</taxon>
    </lineage>
</organism>
<accession>A0A5B7IDN0</accession>
<dbReference type="Proteomes" id="UP000324222">
    <property type="component" value="Unassembled WGS sequence"/>
</dbReference>
<reference evidence="2 3" key="1">
    <citation type="submission" date="2019-05" db="EMBL/GenBank/DDBJ databases">
        <title>Another draft genome of Portunus trituberculatus and its Hox gene families provides insights of decapod evolution.</title>
        <authorList>
            <person name="Jeong J.-H."/>
            <person name="Song I."/>
            <person name="Kim S."/>
            <person name="Choi T."/>
            <person name="Kim D."/>
            <person name="Ryu S."/>
            <person name="Kim W."/>
        </authorList>
    </citation>
    <scope>NUCLEOTIDE SEQUENCE [LARGE SCALE GENOMIC DNA]</scope>
    <source>
        <tissue evidence="2">Muscle</tissue>
    </source>
</reference>
<name>A0A5B7IDN0_PORTR</name>
<keyword evidence="3" id="KW-1185">Reference proteome</keyword>
<dbReference type="AlphaFoldDB" id="A0A5B7IDN0"/>
<evidence type="ECO:0000313" key="3">
    <source>
        <dbReference type="Proteomes" id="UP000324222"/>
    </source>
</evidence>
<sequence>MKKKKKGRILLEAAGKGIRNREWGDRRREDGNGKTDQATGVLQGLSVDYSCLSSTSGYGTEDCITAPATIR</sequence>
<feature type="compositionally biased region" description="Basic and acidic residues" evidence="1">
    <location>
        <begin position="20"/>
        <end position="33"/>
    </location>
</feature>
<dbReference type="EMBL" id="VSRR010052905">
    <property type="protein sequence ID" value="MPC80066.1"/>
    <property type="molecule type" value="Genomic_DNA"/>
</dbReference>